<reference evidence="1 2" key="1">
    <citation type="journal article" date="2018" name="Nat. Genet.">
        <title>The Rosa genome provides new insights in the design of modern roses.</title>
        <authorList>
            <person name="Bendahmane M."/>
        </authorList>
    </citation>
    <scope>NUCLEOTIDE SEQUENCE [LARGE SCALE GENOMIC DNA]</scope>
    <source>
        <strain evidence="2">cv. Old Blush</strain>
    </source>
</reference>
<name>A0A2P6RFW9_ROSCH</name>
<gene>
    <name evidence="1" type="ORF">RchiOBHm_Chr3g0488921</name>
</gene>
<accession>A0A2P6RFW9</accession>
<keyword evidence="2" id="KW-1185">Reference proteome</keyword>
<dbReference type="AlphaFoldDB" id="A0A2P6RFW9"/>
<proteinExistence type="predicted"/>
<sequence>MKARIRNPSLSKEMLKGKMEKERGKAEMIAGEGQGIGNPWTVQGLKGLVPLNFPSVIFLSETHCRVTEMTCIRHQLGWSSVFSVPCIFKKKKNGKGVSRSGGLSLLWTEEVELLLRTFLDNHNYVLIGKADDPNRWRFTGVYGYPKVEDRHSGQSCTVWW</sequence>
<evidence type="ECO:0000313" key="2">
    <source>
        <dbReference type="Proteomes" id="UP000238479"/>
    </source>
</evidence>
<organism evidence="1 2">
    <name type="scientific">Rosa chinensis</name>
    <name type="common">China rose</name>
    <dbReference type="NCBI Taxonomy" id="74649"/>
    <lineage>
        <taxon>Eukaryota</taxon>
        <taxon>Viridiplantae</taxon>
        <taxon>Streptophyta</taxon>
        <taxon>Embryophyta</taxon>
        <taxon>Tracheophyta</taxon>
        <taxon>Spermatophyta</taxon>
        <taxon>Magnoliopsida</taxon>
        <taxon>eudicotyledons</taxon>
        <taxon>Gunneridae</taxon>
        <taxon>Pentapetalae</taxon>
        <taxon>rosids</taxon>
        <taxon>fabids</taxon>
        <taxon>Rosales</taxon>
        <taxon>Rosaceae</taxon>
        <taxon>Rosoideae</taxon>
        <taxon>Rosoideae incertae sedis</taxon>
        <taxon>Rosa</taxon>
    </lineage>
</organism>
<protein>
    <submittedName>
        <fullName evidence="1">Uncharacterized protein</fullName>
    </submittedName>
</protein>
<evidence type="ECO:0000313" key="1">
    <source>
        <dbReference type="EMBL" id="PRQ45322.1"/>
    </source>
</evidence>
<dbReference type="EMBL" id="PDCK01000041">
    <property type="protein sequence ID" value="PRQ45322.1"/>
    <property type="molecule type" value="Genomic_DNA"/>
</dbReference>
<comment type="caution">
    <text evidence="1">The sequence shown here is derived from an EMBL/GenBank/DDBJ whole genome shotgun (WGS) entry which is preliminary data.</text>
</comment>
<dbReference type="Proteomes" id="UP000238479">
    <property type="component" value="Chromosome 3"/>
</dbReference>
<dbReference type="Gramene" id="PRQ45322">
    <property type="protein sequence ID" value="PRQ45322"/>
    <property type="gene ID" value="RchiOBHm_Chr3g0488921"/>
</dbReference>